<comment type="caution">
    <text evidence="3">The sequence shown here is derived from an EMBL/GenBank/DDBJ whole genome shotgun (WGS) entry which is preliminary data.</text>
</comment>
<keyword evidence="4" id="KW-1185">Reference proteome</keyword>
<feature type="region of interest" description="Disordered" evidence="1">
    <location>
        <begin position="400"/>
        <end position="450"/>
    </location>
</feature>
<feature type="domain" description="Protein kinase" evidence="2">
    <location>
        <begin position="1"/>
        <end position="336"/>
    </location>
</feature>
<dbReference type="GO" id="GO:0004672">
    <property type="term" value="F:protein kinase activity"/>
    <property type="evidence" value="ECO:0007669"/>
    <property type="project" value="InterPro"/>
</dbReference>
<dbReference type="OrthoDB" id="5987198at2759"/>
<evidence type="ECO:0000313" key="3">
    <source>
        <dbReference type="EMBL" id="TEB23485.1"/>
    </source>
</evidence>
<proteinExistence type="predicted"/>
<dbReference type="GO" id="GO:0005524">
    <property type="term" value="F:ATP binding"/>
    <property type="evidence" value="ECO:0007669"/>
    <property type="project" value="InterPro"/>
</dbReference>
<name>A0A4Y7SNR9_COPMI</name>
<evidence type="ECO:0000313" key="4">
    <source>
        <dbReference type="Proteomes" id="UP000298030"/>
    </source>
</evidence>
<dbReference type="InterPro" id="IPR011009">
    <property type="entry name" value="Kinase-like_dom_sf"/>
</dbReference>
<dbReference type="PANTHER" id="PTHR44167">
    <property type="entry name" value="OVARIAN-SPECIFIC SERINE/THREONINE-PROTEIN KINASE LOK-RELATED"/>
    <property type="match status" value="1"/>
</dbReference>
<reference evidence="3 4" key="1">
    <citation type="journal article" date="2019" name="Nat. Ecol. Evol.">
        <title>Megaphylogeny resolves global patterns of mushroom evolution.</title>
        <authorList>
            <person name="Varga T."/>
            <person name="Krizsan K."/>
            <person name="Foldi C."/>
            <person name="Dima B."/>
            <person name="Sanchez-Garcia M."/>
            <person name="Sanchez-Ramirez S."/>
            <person name="Szollosi G.J."/>
            <person name="Szarkandi J.G."/>
            <person name="Papp V."/>
            <person name="Albert L."/>
            <person name="Andreopoulos W."/>
            <person name="Angelini C."/>
            <person name="Antonin V."/>
            <person name="Barry K.W."/>
            <person name="Bougher N.L."/>
            <person name="Buchanan P."/>
            <person name="Buyck B."/>
            <person name="Bense V."/>
            <person name="Catcheside P."/>
            <person name="Chovatia M."/>
            <person name="Cooper J."/>
            <person name="Damon W."/>
            <person name="Desjardin D."/>
            <person name="Finy P."/>
            <person name="Geml J."/>
            <person name="Haridas S."/>
            <person name="Hughes K."/>
            <person name="Justo A."/>
            <person name="Karasinski D."/>
            <person name="Kautmanova I."/>
            <person name="Kiss B."/>
            <person name="Kocsube S."/>
            <person name="Kotiranta H."/>
            <person name="LaButti K.M."/>
            <person name="Lechner B.E."/>
            <person name="Liimatainen K."/>
            <person name="Lipzen A."/>
            <person name="Lukacs Z."/>
            <person name="Mihaltcheva S."/>
            <person name="Morgado L.N."/>
            <person name="Niskanen T."/>
            <person name="Noordeloos M.E."/>
            <person name="Ohm R.A."/>
            <person name="Ortiz-Santana B."/>
            <person name="Ovrebo C."/>
            <person name="Racz N."/>
            <person name="Riley R."/>
            <person name="Savchenko A."/>
            <person name="Shiryaev A."/>
            <person name="Soop K."/>
            <person name="Spirin V."/>
            <person name="Szebenyi C."/>
            <person name="Tomsovsky M."/>
            <person name="Tulloss R.E."/>
            <person name="Uehling J."/>
            <person name="Grigoriev I.V."/>
            <person name="Vagvolgyi C."/>
            <person name="Papp T."/>
            <person name="Martin F.M."/>
            <person name="Miettinen O."/>
            <person name="Hibbett D.S."/>
            <person name="Nagy L.G."/>
        </authorList>
    </citation>
    <scope>NUCLEOTIDE SEQUENCE [LARGE SCALE GENOMIC DNA]</scope>
    <source>
        <strain evidence="3 4">FP101781</strain>
    </source>
</reference>
<dbReference type="PANTHER" id="PTHR44167:SF24">
    <property type="entry name" value="SERINE_THREONINE-PROTEIN KINASE CHK2"/>
    <property type="match status" value="1"/>
</dbReference>
<feature type="compositionally biased region" description="Polar residues" evidence="1">
    <location>
        <begin position="1"/>
        <end position="11"/>
    </location>
</feature>
<protein>
    <recommendedName>
        <fullName evidence="2">Protein kinase domain-containing protein</fullName>
    </recommendedName>
</protein>
<dbReference type="SUPFAM" id="SSF56112">
    <property type="entry name" value="Protein kinase-like (PK-like)"/>
    <property type="match status" value="2"/>
</dbReference>
<evidence type="ECO:0000256" key="1">
    <source>
        <dbReference type="SAM" id="MobiDB-lite"/>
    </source>
</evidence>
<dbReference type="SMART" id="SM00220">
    <property type="entry name" value="S_TKc"/>
    <property type="match status" value="1"/>
</dbReference>
<feature type="compositionally biased region" description="Acidic residues" evidence="1">
    <location>
        <begin position="426"/>
        <end position="435"/>
    </location>
</feature>
<dbReference type="Pfam" id="PF00069">
    <property type="entry name" value="Pkinase"/>
    <property type="match status" value="1"/>
</dbReference>
<dbReference type="InterPro" id="IPR000719">
    <property type="entry name" value="Prot_kinase_dom"/>
</dbReference>
<sequence length="537" mass="61686">MSTQPTESTAPVQDPPVRNARAKLTEGEAYWRDLYDWLLEQGYRLRPRYHPDWEPSWEKDFRLIAGLTEDSETAPHPHLIDAIRVADDGYVVLKRVPQEAAPDELPILQYFSEEPQHSDPRNRCVDLLDVLKPTDDEGHTIVVMPVLRPFDSPEFDTVGEGLDFIRQMLQGLSFLHEHRVAHRDIRSENFLLDGSQMYSERYRAWRPNKKFDYSGPIKPSKARTSCWPEYHIIDFGFSKQYAPEEMPPSEPPKFASDRTIPEFKNRDARCNPFPVDVYTFGNLIRVNFIEGHPDIATQNGRKGFDFLLPLVDAMVQEKPEQRVTMAEALERFDDIVSGLSEWKLRSRPVRIPGDLVRRLNSFERASVTAAHWARKLKYVVKRVPPLPYNAGPPLKEAAEAELETVTNQPAGATEELNPPPPGTAEGDTEGPELDAIDATNEPPPITTADHTEGGELQAILSKPTDVADQPNPLPPTRWRVTQRMRQPRTNQRKLLVNLSSHLRERQRGIQRIRKWKQFQVNQRTPLMNATFRRLKKQ</sequence>
<feature type="region of interest" description="Disordered" evidence="1">
    <location>
        <begin position="1"/>
        <end position="20"/>
    </location>
</feature>
<dbReference type="Gene3D" id="1.10.510.10">
    <property type="entry name" value="Transferase(Phosphotransferase) domain 1"/>
    <property type="match status" value="1"/>
</dbReference>
<dbReference type="AlphaFoldDB" id="A0A4Y7SNR9"/>
<dbReference type="STRING" id="71717.A0A4Y7SNR9"/>
<dbReference type="Proteomes" id="UP000298030">
    <property type="component" value="Unassembled WGS sequence"/>
</dbReference>
<gene>
    <name evidence="3" type="ORF">FA13DRAFT_1639841</name>
</gene>
<dbReference type="EMBL" id="QPFP01000077">
    <property type="protein sequence ID" value="TEB23485.1"/>
    <property type="molecule type" value="Genomic_DNA"/>
</dbReference>
<dbReference type="PROSITE" id="PS50011">
    <property type="entry name" value="PROTEIN_KINASE_DOM"/>
    <property type="match status" value="1"/>
</dbReference>
<evidence type="ECO:0000259" key="2">
    <source>
        <dbReference type="PROSITE" id="PS50011"/>
    </source>
</evidence>
<organism evidence="3 4">
    <name type="scientific">Coprinellus micaceus</name>
    <name type="common">Glistening ink-cap mushroom</name>
    <name type="synonym">Coprinus micaceus</name>
    <dbReference type="NCBI Taxonomy" id="71717"/>
    <lineage>
        <taxon>Eukaryota</taxon>
        <taxon>Fungi</taxon>
        <taxon>Dikarya</taxon>
        <taxon>Basidiomycota</taxon>
        <taxon>Agaricomycotina</taxon>
        <taxon>Agaricomycetes</taxon>
        <taxon>Agaricomycetidae</taxon>
        <taxon>Agaricales</taxon>
        <taxon>Agaricineae</taxon>
        <taxon>Psathyrellaceae</taxon>
        <taxon>Coprinellus</taxon>
    </lineage>
</organism>
<accession>A0A4Y7SNR9</accession>